<dbReference type="GeneID" id="35777533"/>
<keyword evidence="1" id="KW-0805">Transcription regulation</keyword>
<reference evidence="7 9" key="2">
    <citation type="submission" date="2018-06" db="EMBL/GenBank/DDBJ databases">
        <authorList>
            <consortium name="Pathogen Informatics"/>
            <person name="Doyle S."/>
        </authorList>
    </citation>
    <scope>NUCLEOTIDE SEQUENCE [LARGE SCALE GENOMIC DNA]</scope>
    <source>
        <strain evidence="7 9">NCTC10465</strain>
    </source>
</reference>
<dbReference type="InterPro" id="IPR019888">
    <property type="entry name" value="Tscrpt_reg_AsnC-like"/>
</dbReference>
<evidence type="ECO:0000313" key="8">
    <source>
        <dbReference type="Proteomes" id="UP000234914"/>
    </source>
</evidence>
<dbReference type="AlphaFoldDB" id="A0A109WBF2"/>
<accession>A0A109WBF2</accession>
<dbReference type="SUPFAM" id="SSF46785">
    <property type="entry name" value="Winged helix' DNA-binding domain"/>
    <property type="match status" value="1"/>
</dbReference>
<dbReference type="Gene3D" id="1.10.10.10">
    <property type="entry name" value="Winged helix-like DNA-binding domain superfamily/Winged helix DNA-binding domain"/>
    <property type="match status" value="1"/>
</dbReference>
<proteinExistence type="predicted"/>
<dbReference type="PROSITE" id="PS50956">
    <property type="entry name" value="HTH_ASNC_2"/>
    <property type="match status" value="1"/>
</dbReference>
<organism evidence="5 8">
    <name type="scientific">Faucicola osloensis</name>
    <name type="common">Moraxella osloensis</name>
    <dbReference type="NCBI Taxonomy" id="34062"/>
    <lineage>
        <taxon>Bacteria</taxon>
        <taxon>Pseudomonadati</taxon>
        <taxon>Pseudomonadota</taxon>
        <taxon>Gammaproteobacteria</taxon>
        <taxon>Moraxellales</taxon>
        <taxon>Moraxellaceae</taxon>
        <taxon>Faucicola</taxon>
    </lineage>
</organism>
<dbReference type="GO" id="GO:0005829">
    <property type="term" value="C:cytosol"/>
    <property type="evidence" value="ECO:0007669"/>
    <property type="project" value="TreeGrafter"/>
</dbReference>
<dbReference type="Pfam" id="PF01037">
    <property type="entry name" value="AsnC_trans_reg"/>
    <property type="match status" value="1"/>
</dbReference>
<reference evidence="6" key="4">
    <citation type="journal article" date="2020" name="Microbiol. Resour. Announc.">
        <title>Complete Genome Sequence of Moraxella osloensis Strain YV1, Isolated from an Australian Wastewater Treatment Plant.</title>
        <authorList>
            <person name="Batinovic S."/>
            <person name="Rice D.T.F."/>
            <person name="Seviour R.J."/>
            <person name="Petrovski S."/>
        </authorList>
    </citation>
    <scope>NUCLEOTIDE SEQUENCE</scope>
    <source>
        <strain evidence="6">YV1</strain>
    </source>
</reference>
<dbReference type="InterPro" id="IPR000485">
    <property type="entry name" value="AsnC-type_HTH_dom"/>
</dbReference>
<dbReference type="EMBL" id="UGPY01000001">
    <property type="protein sequence ID" value="STY97018.1"/>
    <property type="molecule type" value="Genomic_DNA"/>
</dbReference>
<dbReference type="KEGG" id="mos:AXE82_03375"/>
<dbReference type="Proteomes" id="UP000255230">
    <property type="component" value="Unassembled WGS sequence"/>
</dbReference>
<protein>
    <submittedName>
        <fullName evidence="7">Leucine-responsive regulatory protein</fullName>
    </submittedName>
    <submittedName>
        <fullName evidence="5">Lrp/AsnC family transcriptional regulator</fullName>
    </submittedName>
    <submittedName>
        <fullName evidence="6">Winged helix-turn-helix transcriptional regulator</fullName>
    </submittedName>
</protein>
<dbReference type="InterPro" id="IPR019887">
    <property type="entry name" value="Tscrpt_reg_AsnC/Lrp_C"/>
</dbReference>
<evidence type="ECO:0000259" key="4">
    <source>
        <dbReference type="PROSITE" id="PS50956"/>
    </source>
</evidence>
<reference evidence="10" key="3">
    <citation type="submission" date="2019-12" db="EMBL/GenBank/DDBJ databases">
        <title>Whole genome sequence of Moraxella osloensis YV1.</title>
        <authorList>
            <person name="Batinovic S."/>
            <person name="Rice D.T.F."/>
            <person name="Petrovski S."/>
        </authorList>
    </citation>
    <scope>NUCLEOTIDE SEQUENCE [LARGE SCALE GENOMIC DNA]</scope>
    <source>
        <strain evidence="10">YV1</strain>
    </source>
</reference>
<dbReference type="PRINTS" id="PR00033">
    <property type="entry name" value="HTHASNC"/>
</dbReference>
<dbReference type="Pfam" id="PF13412">
    <property type="entry name" value="HTH_24"/>
    <property type="match status" value="1"/>
</dbReference>
<dbReference type="PANTHER" id="PTHR30154">
    <property type="entry name" value="LEUCINE-RESPONSIVE REGULATORY PROTEIN"/>
    <property type="match status" value="1"/>
</dbReference>
<dbReference type="PANTHER" id="PTHR30154:SF34">
    <property type="entry name" value="TRANSCRIPTIONAL REGULATOR AZLB"/>
    <property type="match status" value="1"/>
</dbReference>
<dbReference type="InterPro" id="IPR036390">
    <property type="entry name" value="WH_DNA-bd_sf"/>
</dbReference>
<dbReference type="EMBL" id="PKJS01000001">
    <property type="protein sequence ID" value="PKZ69791.1"/>
    <property type="molecule type" value="Genomic_DNA"/>
</dbReference>
<dbReference type="RefSeq" id="WP_062331430.1">
    <property type="nucleotide sequence ID" value="NZ_CBCRZU010000029.1"/>
</dbReference>
<dbReference type="GO" id="GO:0043565">
    <property type="term" value="F:sequence-specific DNA binding"/>
    <property type="evidence" value="ECO:0007669"/>
    <property type="project" value="InterPro"/>
</dbReference>
<dbReference type="Gene3D" id="3.30.70.920">
    <property type="match status" value="1"/>
</dbReference>
<evidence type="ECO:0000256" key="3">
    <source>
        <dbReference type="ARBA" id="ARBA00023163"/>
    </source>
</evidence>
<gene>
    <name evidence="7" type="primary">lrp_1</name>
    <name evidence="5" type="ORF">CYJ96_00040</name>
    <name evidence="6" type="ORF">GSF12_07845</name>
    <name evidence="7" type="ORF">NCTC10465_00790</name>
</gene>
<dbReference type="SMART" id="SM00344">
    <property type="entry name" value="HTH_ASNC"/>
    <property type="match status" value="1"/>
</dbReference>
<keyword evidence="9" id="KW-1185">Reference proteome</keyword>
<keyword evidence="3" id="KW-0804">Transcription</keyword>
<dbReference type="SUPFAM" id="SSF54909">
    <property type="entry name" value="Dimeric alpha+beta barrel"/>
    <property type="match status" value="1"/>
</dbReference>
<dbReference type="Proteomes" id="UP000234914">
    <property type="component" value="Unassembled WGS sequence"/>
</dbReference>
<sequence>MIHEIDDIDKRILNLLQEDATLPLKNIAEKVHASVATCQRRIQMMTETGVITRQVVIVNPTELGFDLSAFVLIEMEKQNTALQHGFERLMNRLPNVMSCYEISGDYDFLLLVHAKNMAEYHRFTRDNLTYENNVRRFKSQFVMNFSKVGTKIQLD</sequence>
<evidence type="ECO:0000313" key="5">
    <source>
        <dbReference type="EMBL" id="PKZ69791.1"/>
    </source>
</evidence>
<keyword evidence="2" id="KW-0238">DNA-binding</keyword>
<dbReference type="EMBL" id="CP047226">
    <property type="protein sequence ID" value="QHG09804.1"/>
    <property type="molecule type" value="Genomic_DNA"/>
</dbReference>
<evidence type="ECO:0000256" key="2">
    <source>
        <dbReference type="ARBA" id="ARBA00023125"/>
    </source>
</evidence>
<feature type="domain" description="HTH asnC-type" evidence="4">
    <location>
        <begin position="5"/>
        <end position="66"/>
    </location>
</feature>
<evidence type="ECO:0000313" key="7">
    <source>
        <dbReference type="EMBL" id="STY97018.1"/>
    </source>
</evidence>
<dbReference type="GO" id="GO:0043200">
    <property type="term" value="P:response to amino acid"/>
    <property type="evidence" value="ECO:0007669"/>
    <property type="project" value="TreeGrafter"/>
</dbReference>
<dbReference type="InterPro" id="IPR011008">
    <property type="entry name" value="Dimeric_a/b-barrel"/>
</dbReference>
<evidence type="ECO:0000313" key="9">
    <source>
        <dbReference type="Proteomes" id="UP000255230"/>
    </source>
</evidence>
<evidence type="ECO:0000313" key="6">
    <source>
        <dbReference type="EMBL" id="QHG09804.1"/>
    </source>
</evidence>
<name>A0A109WBF2_FAUOS</name>
<reference evidence="5 8" key="1">
    <citation type="submission" date="2017-12" db="EMBL/GenBank/DDBJ databases">
        <title>Phylogenetic diversity of female urinary microbiome.</title>
        <authorList>
            <person name="Thomas-White K."/>
            <person name="Wolfe A.J."/>
        </authorList>
    </citation>
    <scope>NUCLEOTIDE SEQUENCE [LARGE SCALE GENOMIC DNA]</scope>
    <source>
        <strain evidence="5 8">UMB0416</strain>
    </source>
</reference>
<evidence type="ECO:0000313" key="10">
    <source>
        <dbReference type="Proteomes" id="UP000464046"/>
    </source>
</evidence>
<dbReference type="InterPro" id="IPR036388">
    <property type="entry name" value="WH-like_DNA-bd_sf"/>
</dbReference>
<evidence type="ECO:0000256" key="1">
    <source>
        <dbReference type="ARBA" id="ARBA00023015"/>
    </source>
</evidence>